<feature type="domain" description="DHFR" evidence="10">
    <location>
        <begin position="16"/>
        <end position="183"/>
    </location>
</feature>
<name>A0A1Y6EV11_9SPHN</name>
<gene>
    <name evidence="11" type="ORF">SAMN06295984_1174</name>
</gene>
<dbReference type="Proteomes" id="UP000194469">
    <property type="component" value="Unassembled WGS sequence"/>
</dbReference>
<proteinExistence type="inferred from homology"/>
<dbReference type="PANTHER" id="PTHR48069">
    <property type="entry name" value="DIHYDROFOLATE REDUCTASE"/>
    <property type="match status" value="1"/>
</dbReference>
<dbReference type="EC" id="1.5.1.3" evidence="3"/>
<dbReference type="InterPro" id="IPR012259">
    <property type="entry name" value="DHFR"/>
</dbReference>
<dbReference type="InterPro" id="IPR017925">
    <property type="entry name" value="DHFR_CS"/>
</dbReference>
<dbReference type="EMBL" id="FXWL01000001">
    <property type="protein sequence ID" value="SMQ65081.1"/>
    <property type="molecule type" value="Genomic_DNA"/>
</dbReference>
<dbReference type="GO" id="GO:0004146">
    <property type="term" value="F:dihydrofolate reductase activity"/>
    <property type="evidence" value="ECO:0007669"/>
    <property type="project" value="UniProtKB-EC"/>
</dbReference>
<dbReference type="InterPro" id="IPR001796">
    <property type="entry name" value="DHFR_dom"/>
</dbReference>
<keyword evidence="6" id="KW-0560">Oxidoreductase</keyword>
<organism evidence="11 12">
    <name type="scientific">Sphingopyxis terrae subsp. ummariensis</name>
    <dbReference type="NCBI Taxonomy" id="429001"/>
    <lineage>
        <taxon>Bacteria</taxon>
        <taxon>Pseudomonadati</taxon>
        <taxon>Pseudomonadota</taxon>
        <taxon>Alphaproteobacteria</taxon>
        <taxon>Sphingomonadales</taxon>
        <taxon>Sphingomonadaceae</taxon>
        <taxon>Sphingopyxis</taxon>
    </lineage>
</organism>
<dbReference type="GO" id="GO:0006730">
    <property type="term" value="P:one-carbon metabolic process"/>
    <property type="evidence" value="ECO:0007669"/>
    <property type="project" value="UniProtKB-KW"/>
</dbReference>
<evidence type="ECO:0000256" key="5">
    <source>
        <dbReference type="ARBA" id="ARBA00022857"/>
    </source>
</evidence>
<dbReference type="PANTHER" id="PTHR48069:SF3">
    <property type="entry name" value="DIHYDROFOLATE REDUCTASE"/>
    <property type="match status" value="1"/>
</dbReference>
<comment type="function">
    <text evidence="7">Key enzyme in folate metabolism. Catalyzes an essential reaction for de novo glycine and purine synthesis, and for DNA precursor synthesis.</text>
</comment>
<keyword evidence="5" id="KW-0521">NADP</keyword>
<dbReference type="Pfam" id="PF00186">
    <property type="entry name" value="DHFR_1"/>
    <property type="match status" value="1"/>
</dbReference>
<reference evidence="12" key="1">
    <citation type="submission" date="2017-04" db="EMBL/GenBank/DDBJ databases">
        <authorList>
            <person name="Varghese N."/>
            <person name="Submissions S."/>
        </authorList>
    </citation>
    <scope>NUCLEOTIDE SEQUENCE [LARGE SCALE GENOMIC DNA]</scope>
    <source>
        <strain evidence="12">UI2</strain>
    </source>
</reference>
<evidence type="ECO:0000256" key="1">
    <source>
        <dbReference type="ARBA" id="ARBA00004903"/>
    </source>
</evidence>
<comment type="similarity">
    <text evidence="2 8">Belongs to the dihydrofolate reductase family.</text>
</comment>
<evidence type="ECO:0000256" key="8">
    <source>
        <dbReference type="RuleBase" id="RU004474"/>
    </source>
</evidence>
<evidence type="ECO:0000256" key="9">
    <source>
        <dbReference type="SAM" id="MobiDB-lite"/>
    </source>
</evidence>
<evidence type="ECO:0000256" key="6">
    <source>
        <dbReference type="ARBA" id="ARBA00023002"/>
    </source>
</evidence>
<sequence length="231" mass="26030">MQSERLRKPHRGVMKTLTSIVAVSRKGAIGCKNELPWRLKSDLKFFRETTSNNVVILGRMTYESIGKCLPNRTNLVLSHNAVLFQDTDDCRVVCSIEESLFAASRYSSKETFVIGGASTYLQFSPLVDRYLITVVDKDVPDADAFLSEDVFGDPDNWNIRSLGEYPAVQGVDEAPFAVYEWTAKDAARRESLRRSLVDEFFSRNHLLKRSTKRAPSKGVLPQQPAVPLLQL</sequence>
<dbReference type="PRINTS" id="PR00070">
    <property type="entry name" value="DHFR"/>
</dbReference>
<evidence type="ECO:0000313" key="12">
    <source>
        <dbReference type="Proteomes" id="UP000194469"/>
    </source>
</evidence>
<keyword evidence="4" id="KW-0554">One-carbon metabolism</keyword>
<feature type="region of interest" description="Disordered" evidence="9">
    <location>
        <begin position="212"/>
        <end position="231"/>
    </location>
</feature>
<protein>
    <recommendedName>
        <fullName evidence="3">dihydrofolate reductase</fullName>
        <ecNumber evidence="3">1.5.1.3</ecNumber>
    </recommendedName>
</protein>
<keyword evidence="12" id="KW-1185">Reference proteome</keyword>
<dbReference type="UniPathway" id="UPA00077">
    <property type="reaction ID" value="UER00158"/>
</dbReference>
<comment type="pathway">
    <text evidence="1">Cofactor biosynthesis; tetrahydrofolate biosynthesis; 5,6,7,8-tetrahydrofolate from 7,8-dihydrofolate: step 1/1.</text>
</comment>
<evidence type="ECO:0000256" key="7">
    <source>
        <dbReference type="ARBA" id="ARBA00025067"/>
    </source>
</evidence>
<dbReference type="Gene3D" id="3.40.430.10">
    <property type="entry name" value="Dihydrofolate Reductase, subunit A"/>
    <property type="match status" value="1"/>
</dbReference>
<dbReference type="GO" id="GO:0046452">
    <property type="term" value="P:dihydrofolate metabolic process"/>
    <property type="evidence" value="ECO:0007669"/>
    <property type="project" value="TreeGrafter"/>
</dbReference>
<accession>A0A1Y6EV11</accession>
<feature type="compositionally biased region" description="Low complexity" evidence="9">
    <location>
        <begin position="219"/>
        <end position="231"/>
    </location>
</feature>
<evidence type="ECO:0000256" key="4">
    <source>
        <dbReference type="ARBA" id="ARBA00022563"/>
    </source>
</evidence>
<dbReference type="PROSITE" id="PS51330">
    <property type="entry name" value="DHFR_2"/>
    <property type="match status" value="1"/>
</dbReference>
<evidence type="ECO:0000259" key="10">
    <source>
        <dbReference type="PROSITE" id="PS51330"/>
    </source>
</evidence>
<dbReference type="SUPFAM" id="SSF53597">
    <property type="entry name" value="Dihydrofolate reductase-like"/>
    <property type="match status" value="1"/>
</dbReference>
<evidence type="ECO:0000313" key="11">
    <source>
        <dbReference type="EMBL" id="SMQ65081.1"/>
    </source>
</evidence>
<evidence type="ECO:0000256" key="2">
    <source>
        <dbReference type="ARBA" id="ARBA00009539"/>
    </source>
</evidence>
<dbReference type="GO" id="GO:0046655">
    <property type="term" value="P:folic acid metabolic process"/>
    <property type="evidence" value="ECO:0007669"/>
    <property type="project" value="TreeGrafter"/>
</dbReference>
<dbReference type="GO" id="GO:0046654">
    <property type="term" value="P:tetrahydrofolate biosynthetic process"/>
    <property type="evidence" value="ECO:0007669"/>
    <property type="project" value="UniProtKB-UniPathway"/>
</dbReference>
<dbReference type="GO" id="GO:0050661">
    <property type="term" value="F:NADP binding"/>
    <property type="evidence" value="ECO:0007669"/>
    <property type="project" value="InterPro"/>
</dbReference>
<dbReference type="AlphaFoldDB" id="A0A1Y6EV11"/>
<dbReference type="InterPro" id="IPR024072">
    <property type="entry name" value="DHFR-like_dom_sf"/>
</dbReference>
<evidence type="ECO:0000256" key="3">
    <source>
        <dbReference type="ARBA" id="ARBA00012856"/>
    </source>
</evidence>
<dbReference type="PROSITE" id="PS00075">
    <property type="entry name" value="DHFR_1"/>
    <property type="match status" value="1"/>
</dbReference>
<dbReference type="CDD" id="cd00209">
    <property type="entry name" value="DHFR"/>
    <property type="match status" value="1"/>
</dbReference>